<dbReference type="Proteomes" id="UP000197446">
    <property type="component" value="Unassembled WGS sequence"/>
</dbReference>
<keyword evidence="2" id="KW-0378">Hydrolase</keyword>
<dbReference type="InterPro" id="IPR050266">
    <property type="entry name" value="AB_hydrolase_sf"/>
</dbReference>
<feature type="domain" description="AB hydrolase-1" evidence="1">
    <location>
        <begin position="32"/>
        <end position="285"/>
    </location>
</feature>
<dbReference type="RefSeq" id="WP_088482963.1">
    <property type="nucleotide sequence ID" value="NZ_NISI01000002.1"/>
</dbReference>
<dbReference type="InterPro" id="IPR000073">
    <property type="entry name" value="AB_hydrolase_1"/>
</dbReference>
<accession>A0A254N9Y8</accession>
<sequence>MNLECWAHASPVTGTVLRGWRSAPSGKPLLHFLHGNGFCGRVYEPMLALLAADFDLWLTDAPGHGDSEPAPRFPGWNTCADAALEAFQTGRGAYGDVPCLALGHSFGGVQTGLLLAEPGQPFRRAVLLDPVLFPPPMLLTAQVIGRLGAGFANPLARASRKRRREWPSRDEARDRLRGRGTYRGWTEPALEAFTTHALRDTPTGSVELKCAPELEATIFSTMPSQLWSRMRRIPVPTLLLHGRETMPFVAVGCARAQRHNPSQVHVQVTAGGHCFMQQDPADAAARVRAHLMG</sequence>
<dbReference type="AlphaFoldDB" id="A0A254N9Y8"/>
<comment type="caution">
    <text evidence="2">The sequence shown here is derived from an EMBL/GenBank/DDBJ whole genome shotgun (WGS) entry which is preliminary data.</text>
</comment>
<evidence type="ECO:0000313" key="3">
    <source>
        <dbReference type="Proteomes" id="UP000197446"/>
    </source>
</evidence>
<evidence type="ECO:0000313" key="2">
    <source>
        <dbReference type="EMBL" id="OWR04829.1"/>
    </source>
</evidence>
<keyword evidence="3" id="KW-1185">Reference proteome</keyword>
<dbReference type="PANTHER" id="PTHR43798:SF33">
    <property type="entry name" value="HYDROLASE, PUTATIVE (AFU_ORTHOLOGUE AFUA_2G14860)-RELATED"/>
    <property type="match status" value="1"/>
</dbReference>
<dbReference type="InterPro" id="IPR029058">
    <property type="entry name" value="AB_hydrolase_fold"/>
</dbReference>
<reference evidence="2 3" key="1">
    <citation type="journal article" date="2007" name="Int. J. Syst. Evol. Microbiol.">
        <title>Description of Pelomonas aquatica sp. nov. and Pelomonas puraquae sp. nov., isolated from industrial and haemodialysis water.</title>
        <authorList>
            <person name="Gomila M."/>
            <person name="Bowien B."/>
            <person name="Falsen E."/>
            <person name="Moore E.R."/>
            <person name="Lalucat J."/>
        </authorList>
    </citation>
    <scope>NUCLEOTIDE SEQUENCE [LARGE SCALE GENOMIC DNA]</scope>
    <source>
        <strain evidence="2 3">CCUG 52769</strain>
    </source>
</reference>
<dbReference type="OrthoDB" id="8523637at2"/>
<dbReference type="GO" id="GO:0016787">
    <property type="term" value="F:hydrolase activity"/>
    <property type="evidence" value="ECO:0007669"/>
    <property type="project" value="UniProtKB-KW"/>
</dbReference>
<dbReference type="GO" id="GO:0016020">
    <property type="term" value="C:membrane"/>
    <property type="evidence" value="ECO:0007669"/>
    <property type="project" value="TreeGrafter"/>
</dbReference>
<gene>
    <name evidence="2" type="ORF">CDO81_09665</name>
</gene>
<protein>
    <submittedName>
        <fullName evidence="2">Alpha/beta hydrolase</fullName>
    </submittedName>
</protein>
<dbReference type="EMBL" id="NISI01000002">
    <property type="protein sequence ID" value="OWR04829.1"/>
    <property type="molecule type" value="Genomic_DNA"/>
</dbReference>
<dbReference type="Pfam" id="PF12697">
    <property type="entry name" value="Abhydrolase_6"/>
    <property type="match status" value="1"/>
</dbReference>
<name>A0A254N9Y8_9BURK</name>
<proteinExistence type="predicted"/>
<dbReference type="PANTHER" id="PTHR43798">
    <property type="entry name" value="MONOACYLGLYCEROL LIPASE"/>
    <property type="match status" value="1"/>
</dbReference>
<organism evidence="2 3">
    <name type="scientific">Roseateles puraquae</name>
    <dbReference type="NCBI Taxonomy" id="431059"/>
    <lineage>
        <taxon>Bacteria</taxon>
        <taxon>Pseudomonadati</taxon>
        <taxon>Pseudomonadota</taxon>
        <taxon>Betaproteobacteria</taxon>
        <taxon>Burkholderiales</taxon>
        <taxon>Sphaerotilaceae</taxon>
        <taxon>Roseateles</taxon>
    </lineage>
</organism>
<dbReference type="Gene3D" id="3.40.50.1820">
    <property type="entry name" value="alpha/beta hydrolase"/>
    <property type="match status" value="1"/>
</dbReference>
<evidence type="ECO:0000259" key="1">
    <source>
        <dbReference type="Pfam" id="PF12697"/>
    </source>
</evidence>
<dbReference type="SUPFAM" id="SSF53474">
    <property type="entry name" value="alpha/beta-Hydrolases"/>
    <property type="match status" value="1"/>
</dbReference>